<organism evidence="1 2">
    <name type="scientific">Seminavis robusta</name>
    <dbReference type="NCBI Taxonomy" id="568900"/>
    <lineage>
        <taxon>Eukaryota</taxon>
        <taxon>Sar</taxon>
        <taxon>Stramenopiles</taxon>
        <taxon>Ochrophyta</taxon>
        <taxon>Bacillariophyta</taxon>
        <taxon>Bacillariophyceae</taxon>
        <taxon>Bacillariophycidae</taxon>
        <taxon>Naviculales</taxon>
        <taxon>Naviculaceae</taxon>
        <taxon>Seminavis</taxon>
    </lineage>
</organism>
<reference evidence="1" key="1">
    <citation type="submission" date="2020-06" db="EMBL/GenBank/DDBJ databases">
        <authorList>
            <consortium name="Plant Systems Biology data submission"/>
        </authorList>
    </citation>
    <scope>NUCLEOTIDE SEQUENCE</scope>
    <source>
        <strain evidence="1">D6</strain>
    </source>
</reference>
<name>A0A9N8HE45_9STRA</name>
<keyword evidence="2" id="KW-1185">Reference proteome</keyword>
<accession>A0A9N8HE45</accession>
<evidence type="ECO:0000313" key="2">
    <source>
        <dbReference type="Proteomes" id="UP001153069"/>
    </source>
</evidence>
<dbReference type="EMBL" id="CAICTM010000370">
    <property type="protein sequence ID" value="CAB9509020.1"/>
    <property type="molecule type" value="Genomic_DNA"/>
</dbReference>
<sequence>MIPIRPIDEELNRLHQPVITAEEEDPQWDTALHGFNVTSCVTRPTVNHGRRHSAPSIPMVTSVAPPLHPATGRYHGSNRHRQQRSMGSGISSHGGPVVYHNVVYPMTSTGRQSNSLYYGRPRHHHVPVIPEHHQHHHYYVHHYHSGTSQGSPGAIPRVSW</sequence>
<dbReference type="Proteomes" id="UP001153069">
    <property type="component" value="Unassembled WGS sequence"/>
</dbReference>
<gene>
    <name evidence="1" type="ORF">SEMRO_371_G128650.1</name>
</gene>
<evidence type="ECO:0000313" key="1">
    <source>
        <dbReference type="EMBL" id="CAB9509020.1"/>
    </source>
</evidence>
<dbReference type="AlphaFoldDB" id="A0A9N8HE45"/>
<protein>
    <submittedName>
        <fullName evidence="1">Uncharacterized protein</fullName>
    </submittedName>
</protein>
<comment type="caution">
    <text evidence="1">The sequence shown here is derived from an EMBL/GenBank/DDBJ whole genome shotgun (WGS) entry which is preliminary data.</text>
</comment>
<proteinExistence type="predicted"/>